<keyword evidence="2" id="KW-0169">Cobalamin biosynthesis</keyword>
<evidence type="ECO:0000256" key="4">
    <source>
        <dbReference type="ARBA" id="ARBA00022679"/>
    </source>
</evidence>
<comment type="pathway">
    <text evidence="1">Cofactor biosynthesis; adenosylcobalamin biosynthesis.</text>
</comment>
<dbReference type="GO" id="GO:0008276">
    <property type="term" value="F:protein methyltransferase activity"/>
    <property type="evidence" value="ECO:0007669"/>
    <property type="project" value="InterPro"/>
</dbReference>
<dbReference type="PANTHER" id="PTHR43182">
    <property type="entry name" value="COBALT-PRECORRIN-6B C(15)-METHYLTRANSFERASE (DECARBOXYLATING)"/>
    <property type="match status" value="1"/>
</dbReference>
<feature type="domain" description="Tetrapyrrole methylase" evidence="6">
    <location>
        <begin position="4"/>
        <end position="196"/>
    </location>
</feature>
<dbReference type="Gene3D" id="3.40.1010.10">
    <property type="entry name" value="Cobalt-precorrin-4 Transmethylase, Domain 1"/>
    <property type="match status" value="1"/>
</dbReference>
<dbReference type="InterPro" id="IPR006365">
    <property type="entry name" value="Cbl_synth_CobL"/>
</dbReference>
<name>A0A8T6R1C8_9MICO</name>
<keyword evidence="3" id="KW-0489">Methyltransferase</keyword>
<dbReference type="InterPro" id="IPR000878">
    <property type="entry name" value="4pyrrol_Mease"/>
</dbReference>
<reference evidence="7" key="1">
    <citation type="submission" date="2020-03" db="EMBL/GenBank/DDBJ databases">
        <title>Phycicoccus flavus sp. nov., a novel endophytic actinobacterium isolated from branch of Kandelia candel.</title>
        <authorList>
            <person name="Tuo L."/>
        </authorList>
    </citation>
    <scope>NUCLEOTIDE SEQUENCE</scope>
    <source>
        <strain evidence="7">CMS6Z-2</strain>
    </source>
</reference>
<dbReference type="GO" id="GO:0032259">
    <property type="term" value="P:methylation"/>
    <property type="evidence" value="ECO:0007669"/>
    <property type="project" value="UniProtKB-KW"/>
</dbReference>
<dbReference type="InterPro" id="IPR014008">
    <property type="entry name" value="Cbl_synth_MTase_CbiT"/>
</dbReference>
<evidence type="ECO:0000313" key="8">
    <source>
        <dbReference type="Proteomes" id="UP000287866"/>
    </source>
</evidence>
<organism evidence="7 8">
    <name type="scientific">Phycicoccus flavus</name>
    <dbReference type="NCBI Taxonomy" id="2502783"/>
    <lineage>
        <taxon>Bacteria</taxon>
        <taxon>Bacillati</taxon>
        <taxon>Actinomycetota</taxon>
        <taxon>Actinomycetes</taxon>
        <taxon>Micrococcales</taxon>
        <taxon>Intrasporangiaceae</taxon>
        <taxon>Phycicoccus</taxon>
    </lineage>
</organism>
<dbReference type="SUPFAM" id="SSF53335">
    <property type="entry name" value="S-adenosyl-L-methionine-dependent methyltransferases"/>
    <property type="match status" value="1"/>
</dbReference>
<proteinExistence type="predicted"/>
<evidence type="ECO:0000256" key="5">
    <source>
        <dbReference type="ARBA" id="ARBA00022691"/>
    </source>
</evidence>
<dbReference type="RefSeq" id="WP_165566258.1">
    <property type="nucleotide sequence ID" value="NZ_SAYU02000009.1"/>
</dbReference>
<dbReference type="InterPro" id="IPR012818">
    <property type="entry name" value="CbiE"/>
</dbReference>
<accession>A0A8T6R1C8</accession>
<dbReference type="InterPro" id="IPR029063">
    <property type="entry name" value="SAM-dependent_MTases_sf"/>
</dbReference>
<evidence type="ECO:0000313" key="7">
    <source>
        <dbReference type="EMBL" id="NHA67300.1"/>
    </source>
</evidence>
<evidence type="ECO:0000256" key="2">
    <source>
        <dbReference type="ARBA" id="ARBA00022573"/>
    </source>
</evidence>
<gene>
    <name evidence="7" type="primary">cbiT</name>
    <name evidence="7" type="ORF">EPD83_004395</name>
</gene>
<dbReference type="NCBIfam" id="TIGR02469">
    <property type="entry name" value="CbiT"/>
    <property type="match status" value="1"/>
</dbReference>
<dbReference type="NCBIfam" id="TIGR02467">
    <property type="entry name" value="CbiE"/>
    <property type="match status" value="1"/>
</dbReference>
<dbReference type="GO" id="GO:0009236">
    <property type="term" value="P:cobalamin biosynthetic process"/>
    <property type="evidence" value="ECO:0007669"/>
    <property type="project" value="UniProtKB-KW"/>
</dbReference>
<dbReference type="SUPFAM" id="SSF53790">
    <property type="entry name" value="Tetrapyrrole methylase"/>
    <property type="match status" value="1"/>
</dbReference>
<evidence type="ECO:0000256" key="1">
    <source>
        <dbReference type="ARBA" id="ARBA00004953"/>
    </source>
</evidence>
<dbReference type="AlphaFoldDB" id="A0A8T6R1C8"/>
<evidence type="ECO:0000256" key="3">
    <source>
        <dbReference type="ARBA" id="ARBA00022603"/>
    </source>
</evidence>
<comment type="caution">
    <text evidence="7">The sequence shown here is derived from an EMBL/GenBank/DDBJ whole genome shotgun (WGS) entry which is preliminary data.</text>
</comment>
<dbReference type="Gene3D" id="3.40.50.150">
    <property type="entry name" value="Vaccinia Virus protein VP39"/>
    <property type="match status" value="1"/>
</dbReference>
<dbReference type="EMBL" id="SAYU02000009">
    <property type="protein sequence ID" value="NHA67300.1"/>
    <property type="molecule type" value="Genomic_DNA"/>
</dbReference>
<dbReference type="InterPro" id="IPR050714">
    <property type="entry name" value="Cobalamin_biosynth_MTase"/>
</dbReference>
<dbReference type="Pfam" id="PF00590">
    <property type="entry name" value="TP_methylase"/>
    <property type="match status" value="1"/>
</dbReference>
<dbReference type="CDD" id="cd11644">
    <property type="entry name" value="Precorrin-6Y-MT"/>
    <property type="match status" value="1"/>
</dbReference>
<dbReference type="PANTHER" id="PTHR43182:SF1">
    <property type="entry name" value="COBALT-PRECORRIN-7 C(5)-METHYLTRANSFERASE"/>
    <property type="match status" value="1"/>
</dbReference>
<protein>
    <submittedName>
        <fullName evidence="7">Precorrin-6Y C5,15-methyltransferase (Decarboxylating) subunit CbiT</fullName>
    </submittedName>
</protein>
<sequence>MIDVIGVPAEGPQALPPATRAVLRGARTVLGSPRLLGLLGPEDPADRRPWPAPLSAGLPGLLEDLPTIAGGADGPGGVVALASGDPLVSGIGTTLVRVLGADAVRVHPAVSSVALARARMRWSAEESQVVGLVSAAAGAIRPWLAPGARLLVLSATEATPREVAAVLVADGCGAARLTVLGDLGAAGESRVGTTADALLADPTAPLPRLHVLAVEVPSDAVLPGRAPGLPDDAFAHDGQLTKAELRALAVAALRPLPGQVLWDLGAGAGSVSVEWCRLAPGARAVAVERDPTRAERVAANAAAHGVPVRVVRADVADAVADAGALPAPDAVFVGGGATDAVVEAAWAALPPGGRLVVPAVTLGTEALVVAAHARHGGTLRRFTVERAEPLGRHLSWTPARPVVQWAATRPADVPPTPAAEETP</sequence>
<dbReference type="Proteomes" id="UP000287866">
    <property type="component" value="Unassembled WGS sequence"/>
</dbReference>
<dbReference type="PIRSF" id="PIRSF036428">
    <property type="entry name" value="CobL"/>
    <property type="match status" value="1"/>
</dbReference>
<dbReference type="InterPro" id="IPR035996">
    <property type="entry name" value="4pyrrol_Methylase_sf"/>
</dbReference>
<keyword evidence="5" id="KW-0949">S-adenosyl-L-methionine</keyword>
<keyword evidence="8" id="KW-1185">Reference proteome</keyword>
<dbReference type="InterPro" id="IPR014777">
    <property type="entry name" value="4pyrrole_Mease_sub1"/>
</dbReference>
<keyword evidence="4" id="KW-0808">Transferase</keyword>
<evidence type="ECO:0000259" key="6">
    <source>
        <dbReference type="Pfam" id="PF00590"/>
    </source>
</evidence>